<accession>A0A814MIQ4</accession>
<keyword evidence="13" id="KW-1185">Reference proteome</keyword>
<evidence type="ECO:0000256" key="2">
    <source>
        <dbReference type="ARBA" id="ARBA00022679"/>
    </source>
</evidence>
<dbReference type="CDD" id="cd09274">
    <property type="entry name" value="RNase_HI_RT_Ty3"/>
    <property type="match status" value="1"/>
</dbReference>
<protein>
    <recommendedName>
        <fullName evidence="14">Reverse transcriptase/retrotransposon-derived protein RNase H-like domain-containing protein</fullName>
    </recommendedName>
</protein>
<feature type="domain" description="Reverse transcriptase RNase H-like" evidence="10">
    <location>
        <begin position="229"/>
        <end position="331"/>
    </location>
</feature>
<dbReference type="Proteomes" id="UP000663829">
    <property type="component" value="Unassembled WGS sequence"/>
</dbReference>
<dbReference type="InterPro" id="IPR043128">
    <property type="entry name" value="Rev_trsase/Diguanyl_cyclase"/>
</dbReference>
<dbReference type="InterPro" id="IPR051320">
    <property type="entry name" value="Viral_Replic_Matur_Polypro"/>
</dbReference>
<dbReference type="SUPFAM" id="SSF56672">
    <property type="entry name" value="DNA/RNA polymerases"/>
    <property type="match status" value="1"/>
</dbReference>
<keyword evidence="2" id="KW-0808">Transferase</keyword>
<feature type="domain" description="Reverse transcriptase" evidence="9">
    <location>
        <begin position="21"/>
        <end position="119"/>
    </location>
</feature>
<evidence type="ECO:0000256" key="5">
    <source>
        <dbReference type="ARBA" id="ARBA00022750"/>
    </source>
</evidence>
<dbReference type="Proteomes" id="UP000681722">
    <property type="component" value="Unassembled WGS sequence"/>
</dbReference>
<keyword evidence="4" id="KW-0540">Nuclease</keyword>
<dbReference type="Gene3D" id="3.30.70.270">
    <property type="match status" value="2"/>
</dbReference>
<keyword evidence="6" id="KW-0255">Endonuclease</keyword>
<keyword evidence="5" id="KW-0064">Aspartyl protease</keyword>
<dbReference type="GO" id="GO:0004190">
    <property type="term" value="F:aspartic-type endopeptidase activity"/>
    <property type="evidence" value="ECO:0007669"/>
    <property type="project" value="UniProtKB-KW"/>
</dbReference>
<dbReference type="PANTHER" id="PTHR33064">
    <property type="entry name" value="POL PROTEIN"/>
    <property type="match status" value="1"/>
</dbReference>
<dbReference type="GO" id="GO:0006508">
    <property type="term" value="P:proteolysis"/>
    <property type="evidence" value="ECO:0007669"/>
    <property type="project" value="UniProtKB-KW"/>
</dbReference>
<name>A0A814MIQ4_9BILA</name>
<evidence type="ECO:0000256" key="4">
    <source>
        <dbReference type="ARBA" id="ARBA00022722"/>
    </source>
</evidence>
<dbReference type="GO" id="GO:0004519">
    <property type="term" value="F:endonuclease activity"/>
    <property type="evidence" value="ECO:0007669"/>
    <property type="project" value="UniProtKB-KW"/>
</dbReference>
<evidence type="ECO:0000313" key="12">
    <source>
        <dbReference type="EMBL" id="CAF3845189.1"/>
    </source>
</evidence>
<dbReference type="PANTHER" id="PTHR33064:SF37">
    <property type="entry name" value="RIBONUCLEASE H"/>
    <property type="match status" value="1"/>
</dbReference>
<evidence type="ECO:0000256" key="6">
    <source>
        <dbReference type="ARBA" id="ARBA00022759"/>
    </source>
</evidence>
<dbReference type="EMBL" id="CAJOBC010004922">
    <property type="protein sequence ID" value="CAF3845189.1"/>
    <property type="molecule type" value="Genomic_DNA"/>
</dbReference>
<dbReference type="InterPro" id="IPR043502">
    <property type="entry name" value="DNA/RNA_pol_sf"/>
</dbReference>
<dbReference type="CDD" id="cd01647">
    <property type="entry name" value="RT_LTR"/>
    <property type="match status" value="1"/>
</dbReference>
<dbReference type="EMBL" id="CAJNOQ010004923">
    <property type="protein sequence ID" value="CAF1079106.1"/>
    <property type="molecule type" value="Genomic_DNA"/>
</dbReference>
<dbReference type="AlphaFoldDB" id="A0A814MIQ4"/>
<dbReference type="Pfam" id="PF17917">
    <property type="entry name" value="RT_RNaseH"/>
    <property type="match status" value="1"/>
</dbReference>
<reference evidence="11" key="1">
    <citation type="submission" date="2021-02" db="EMBL/GenBank/DDBJ databases">
        <authorList>
            <person name="Nowell W R."/>
        </authorList>
    </citation>
    <scope>NUCLEOTIDE SEQUENCE</scope>
</reference>
<evidence type="ECO:0008006" key="14">
    <source>
        <dbReference type="Google" id="ProtNLM"/>
    </source>
</evidence>
<evidence type="ECO:0000259" key="10">
    <source>
        <dbReference type="Pfam" id="PF17917"/>
    </source>
</evidence>
<keyword evidence="7" id="KW-0378">Hydrolase</keyword>
<comment type="caution">
    <text evidence="11">The sequence shown here is derived from an EMBL/GenBank/DDBJ whole genome shotgun (WGS) entry which is preliminary data.</text>
</comment>
<organism evidence="11 13">
    <name type="scientific">Didymodactylos carnosus</name>
    <dbReference type="NCBI Taxonomy" id="1234261"/>
    <lineage>
        <taxon>Eukaryota</taxon>
        <taxon>Metazoa</taxon>
        <taxon>Spiralia</taxon>
        <taxon>Gnathifera</taxon>
        <taxon>Rotifera</taxon>
        <taxon>Eurotatoria</taxon>
        <taxon>Bdelloidea</taxon>
        <taxon>Philodinida</taxon>
        <taxon>Philodinidae</taxon>
        <taxon>Didymodactylos</taxon>
    </lineage>
</organism>
<gene>
    <name evidence="11" type="ORF">GPM918_LOCUS17676</name>
    <name evidence="12" type="ORF">SRO942_LOCUS17671</name>
</gene>
<proteinExistence type="predicted"/>
<evidence type="ECO:0000256" key="1">
    <source>
        <dbReference type="ARBA" id="ARBA00022670"/>
    </source>
</evidence>
<sequence>MTNNQIRPSNSPWSSSVILHKKKDCGIRFLVDYPKLNSVTKKDSFPQPTTEELLQRLGDNRYFTKLDLKSGYFQIPILEQDKEKTAFVTQDGLWEFNALPQAVMNGPPTFQRVMHNLIEIDYLSHIVNKDRILPSPEKTRAIVELSPLHTLNEANEFMGKLNWYRKFIPHLKYRKFIPHFAEIAAPIHKVTNKTKKTKHEFHWHDEQQVASDRFKRILTSEPLFLQYPDPTSPFILSTDASVIGISGILRQNTSQGTRICYYKSRTLTDTEKRYDPLEREALAMYWCIKELRQYIGDSAFSIETDSEPLINFHKKQIDNKHVIHWLFELQDIIPQITEVKHLHRDKNTGPDYLSKHPIVSASSSHLPISLDNDNDWPPGTETWEIKPPRTLSYLTRLNTKMSINVKI</sequence>
<dbReference type="Gene3D" id="3.10.10.10">
    <property type="entry name" value="HIV Type 1 Reverse Transcriptase, subunit A, domain 1"/>
    <property type="match status" value="1"/>
</dbReference>
<keyword evidence="1" id="KW-0645">Protease</keyword>
<dbReference type="Pfam" id="PF00078">
    <property type="entry name" value="RVT_1"/>
    <property type="match status" value="1"/>
</dbReference>
<evidence type="ECO:0000256" key="8">
    <source>
        <dbReference type="ARBA" id="ARBA00022918"/>
    </source>
</evidence>
<evidence type="ECO:0000256" key="7">
    <source>
        <dbReference type="ARBA" id="ARBA00022801"/>
    </source>
</evidence>
<dbReference type="GO" id="GO:0003964">
    <property type="term" value="F:RNA-directed DNA polymerase activity"/>
    <property type="evidence" value="ECO:0007669"/>
    <property type="project" value="UniProtKB-KW"/>
</dbReference>
<dbReference type="InterPro" id="IPR000477">
    <property type="entry name" value="RT_dom"/>
</dbReference>
<keyword evidence="8" id="KW-0695">RNA-directed DNA polymerase</keyword>
<evidence type="ECO:0000313" key="13">
    <source>
        <dbReference type="Proteomes" id="UP000663829"/>
    </source>
</evidence>
<evidence type="ECO:0000313" key="11">
    <source>
        <dbReference type="EMBL" id="CAF1079106.1"/>
    </source>
</evidence>
<dbReference type="Gene3D" id="3.10.20.370">
    <property type="match status" value="1"/>
</dbReference>
<dbReference type="InterPro" id="IPR041373">
    <property type="entry name" value="RT_RNaseH"/>
</dbReference>
<evidence type="ECO:0000256" key="3">
    <source>
        <dbReference type="ARBA" id="ARBA00022695"/>
    </source>
</evidence>
<evidence type="ECO:0000259" key="9">
    <source>
        <dbReference type="Pfam" id="PF00078"/>
    </source>
</evidence>
<keyword evidence="3" id="KW-0548">Nucleotidyltransferase</keyword>